<feature type="region of interest" description="Disordered" evidence="1">
    <location>
        <begin position="1"/>
        <end position="60"/>
    </location>
</feature>
<accession>A0A178EU08</accession>
<evidence type="ECO:0000313" key="2">
    <source>
        <dbReference type="EMBL" id="OAL63286.1"/>
    </source>
</evidence>
<dbReference type="OMA" id="HYSHIVY"/>
<dbReference type="Proteomes" id="UP000243015">
    <property type="component" value="Unassembled WGS sequence"/>
</dbReference>
<evidence type="ECO:0000313" key="3">
    <source>
        <dbReference type="Proteomes" id="UP000243015"/>
    </source>
</evidence>
<sequence>MQSLAIKRPREEEKGDEASEDELALRRKRVKPLCLRPLSQPTQPQGFAALPLTPTTTEDQWNDSDTAEILDRQTIHTHSLLSSGSHIHIETDTDMNMIDCASTESSTLPEWPTTCHGHGDRRCNLSTCLNSTDTSLVASQACNKSSSVNAPAVSSSINNIHPPASAITHREASRPPSPISEFQAETKKYTGNPMLHPFQHCSHLDDVRIPSNISLLNSVSSKFTNKFGGLQEDTSTLLPPTNPEAGAFQKCSDLAANHTATSMARPPKKATIAMGFRADCDKCQRREPGHYSHIVYS</sequence>
<dbReference type="VEuPathDB" id="FungiDB:TERG_00661"/>
<dbReference type="AlphaFoldDB" id="A0A178EU08"/>
<feature type="compositionally biased region" description="Basic and acidic residues" evidence="1">
    <location>
        <begin position="8"/>
        <end position="17"/>
    </location>
</feature>
<organism evidence="2 3">
    <name type="scientific">Trichophyton rubrum</name>
    <name type="common">Athlete's foot fungus</name>
    <name type="synonym">Epidermophyton rubrum</name>
    <dbReference type="NCBI Taxonomy" id="5551"/>
    <lineage>
        <taxon>Eukaryota</taxon>
        <taxon>Fungi</taxon>
        <taxon>Dikarya</taxon>
        <taxon>Ascomycota</taxon>
        <taxon>Pezizomycotina</taxon>
        <taxon>Eurotiomycetes</taxon>
        <taxon>Eurotiomycetidae</taxon>
        <taxon>Onygenales</taxon>
        <taxon>Arthrodermataceae</taxon>
        <taxon>Trichophyton</taxon>
    </lineage>
</organism>
<evidence type="ECO:0000256" key="1">
    <source>
        <dbReference type="SAM" id="MobiDB-lite"/>
    </source>
</evidence>
<dbReference type="EMBL" id="LHPM01000018">
    <property type="protein sequence ID" value="OAL63286.1"/>
    <property type="molecule type" value="Genomic_DNA"/>
</dbReference>
<name>A0A178EU08_TRIRU</name>
<protein>
    <submittedName>
        <fullName evidence="2">Uncharacterized protein</fullName>
    </submittedName>
</protein>
<reference evidence="2 3" key="1">
    <citation type="submission" date="2016-05" db="EMBL/GenBank/DDBJ databases">
        <title>Genome sequencing of Trichophyton rubrum CMCC(F)T1i isolated from hair.</title>
        <authorList>
            <person name="Zhan P."/>
            <person name="Tao Y."/>
            <person name="Liu W."/>
        </authorList>
    </citation>
    <scope>NUCLEOTIDE SEQUENCE [LARGE SCALE GENOMIC DNA]</scope>
    <source>
        <strain evidence="3">CMCC(F)T1i</strain>
    </source>
</reference>
<comment type="caution">
    <text evidence="2">The sequence shown here is derived from an EMBL/GenBank/DDBJ whole genome shotgun (WGS) entry which is preliminary data.</text>
</comment>
<gene>
    <name evidence="2" type="ORF">A7C99_5678</name>
</gene>
<proteinExistence type="predicted"/>
<dbReference type="OrthoDB" id="2446291at2759"/>